<keyword evidence="3" id="KW-1185">Reference proteome</keyword>
<dbReference type="Pfam" id="PF00239">
    <property type="entry name" value="Resolvase"/>
    <property type="match status" value="1"/>
</dbReference>
<dbReference type="SUPFAM" id="SSF53041">
    <property type="entry name" value="Resolvase-like"/>
    <property type="match status" value="1"/>
</dbReference>
<proteinExistence type="predicted"/>
<gene>
    <name evidence="2" type="ORF">QRX50_22525</name>
</gene>
<dbReference type="RefSeq" id="WP_285973885.1">
    <property type="nucleotide sequence ID" value="NZ_CP127294.1"/>
</dbReference>
<dbReference type="AlphaFoldDB" id="A0A9Y2N057"/>
<accession>A0A9Y2N057</accession>
<dbReference type="EMBL" id="CP127294">
    <property type="protein sequence ID" value="WIX83333.1"/>
    <property type="molecule type" value="Genomic_DNA"/>
</dbReference>
<dbReference type="Proteomes" id="UP001236014">
    <property type="component" value="Chromosome"/>
</dbReference>
<dbReference type="KEGG" id="acab:QRX50_22525"/>
<dbReference type="GO" id="GO:0003677">
    <property type="term" value="F:DNA binding"/>
    <property type="evidence" value="ECO:0007669"/>
    <property type="project" value="InterPro"/>
</dbReference>
<dbReference type="InterPro" id="IPR036162">
    <property type="entry name" value="Resolvase-like_N_sf"/>
</dbReference>
<name>A0A9Y2N057_9PSEU</name>
<evidence type="ECO:0000313" key="3">
    <source>
        <dbReference type="Proteomes" id="UP001236014"/>
    </source>
</evidence>
<evidence type="ECO:0000259" key="1">
    <source>
        <dbReference type="PROSITE" id="PS51736"/>
    </source>
</evidence>
<protein>
    <submittedName>
        <fullName evidence="2">Recombinase family protein</fullName>
    </submittedName>
</protein>
<dbReference type="InterPro" id="IPR006119">
    <property type="entry name" value="Resolv_N"/>
</dbReference>
<dbReference type="Gene3D" id="3.40.50.1390">
    <property type="entry name" value="Resolvase, N-terminal catalytic domain"/>
    <property type="match status" value="1"/>
</dbReference>
<dbReference type="GO" id="GO:0000150">
    <property type="term" value="F:DNA strand exchange activity"/>
    <property type="evidence" value="ECO:0007669"/>
    <property type="project" value="InterPro"/>
</dbReference>
<feature type="domain" description="Resolvase/invertase-type recombinase catalytic" evidence="1">
    <location>
        <begin position="1"/>
        <end position="107"/>
    </location>
</feature>
<reference evidence="2 3" key="1">
    <citation type="submission" date="2023-06" db="EMBL/GenBank/DDBJ databases">
        <authorList>
            <person name="Oyuntsetseg B."/>
            <person name="Kim S.B."/>
        </authorList>
    </citation>
    <scope>NUCLEOTIDE SEQUENCE [LARGE SCALE GENOMIC DNA]</scope>
    <source>
        <strain evidence="2 3">2-15</strain>
    </source>
</reference>
<organism evidence="2 3">
    <name type="scientific">Amycolatopsis carbonis</name>
    <dbReference type="NCBI Taxonomy" id="715471"/>
    <lineage>
        <taxon>Bacteria</taxon>
        <taxon>Bacillati</taxon>
        <taxon>Actinomycetota</taxon>
        <taxon>Actinomycetes</taxon>
        <taxon>Pseudonocardiales</taxon>
        <taxon>Pseudonocardiaceae</taxon>
        <taxon>Amycolatopsis</taxon>
    </lineage>
</organism>
<sequence length="158" mass="17425">MFEEKISRKLAVDARPALTATIDYMRTGDMLTVQEVDRLGRKLLEGLLVLNDLCSRGIAVKVLEGIAVDEHTERNLILDLALALAEDRRRDNVGKTHNGLDSARGRTGGRPRVVDADKRRTILARHADGESIRTIAHATKVSIGTVHTVIAEQRTINV</sequence>
<evidence type="ECO:0000313" key="2">
    <source>
        <dbReference type="EMBL" id="WIX83333.1"/>
    </source>
</evidence>
<dbReference type="PROSITE" id="PS51736">
    <property type="entry name" value="RECOMBINASES_3"/>
    <property type="match status" value="1"/>
</dbReference>